<feature type="region of interest" description="Disordered" evidence="2">
    <location>
        <begin position="182"/>
        <end position="205"/>
    </location>
</feature>
<organism evidence="3 4">
    <name type="scientific">Panagrolaimus davidi</name>
    <dbReference type="NCBI Taxonomy" id="227884"/>
    <lineage>
        <taxon>Eukaryota</taxon>
        <taxon>Metazoa</taxon>
        <taxon>Ecdysozoa</taxon>
        <taxon>Nematoda</taxon>
        <taxon>Chromadorea</taxon>
        <taxon>Rhabditida</taxon>
        <taxon>Tylenchina</taxon>
        <taxon>Panagrolaimomorpha</taxon>
        <taxon>Panagrolaimoidea</taxon>
        <taxon>Panagrolaimidae</taxon>
        <taxon>Panagrolaimus</taxon>
    </lineage>
</organism>
<name>A0A914QE78_9BILA</name>
<dbReference type="Gene3D" id="1.20.120.20">
    <property type="entry name" value="Apolipoprotein"/>
    <property type="match status" value="1"/>
</dbReference>
<dbReference type="AlphaFoldDB" id="A0A914QE78"/>
<reference evidence="4" key="1">
    <citation type="submission" date="2022-11" db="UniProtKB">
        <authorList>
            <consortium name="WormBaseParasite"/>
        </authorList>
    </citation>
    <scope>IDENTIFICATION</scope>
</reference>
<protein>
    <submittedName>
        <fullName evidence="4">Uncharacterized protein</fullName>
    </submittedName>
</protein>
<evidence type="ECO:0000313" key="3">
    <source>
        <dbReference type="Proteomes" id="UP000887578"/>
    </source>
</evidence>
<feature type="region of interest" description="Disordered" evidence="2">
    <location>
        <begin position="145"/>
        <end position="165"/>
    </location>
</feature>
<evidence type="ECO:0000313" key="4">
    <source>
        <dbReference type="WBParaSite" id="PDA_v2.g29625.t1"/>
    </source>
</evidence>
<accession>A0A914QE78</accession>
<dbReference type="WBParaSite" id="PDA_v2.g29625.t1">
    <property type="protein sequence ID" value="PDA_v2.g29625.t1"/>
    <property type="gene ID" value="PDA_v2.g29625"/>
</dbReference>
<dbReference type="Proteomes" id="UP000887578">
    <property type="component" value="Unplaced"/>
</dbReference>
<keyword evidence="3" id="KW-1185">Reference proteome</keyword>
<sequence length="205" mass="21960">MFTRPVGNASIIALKTVQRQSQFRLLNASAVCLRDKNAMDQAKEGAQNLVEKAKETLQHAKDQMGASNIVDKASETIQHAKESVVNAAKSVSSGDLAEKASEAMGQAKEKVQNMASNISEKGVSGAASDAYQQVKDTAKHVKYSVMGDGTTPSAKGKSATYDPRGTQEHVEELIQVNKDHFREVDKKLGGTGESDVKGGFDPKTH</sequence>
<proteinExistence type="predicted"/>
<keyword evidence="1" id="KW-0175">Coiled coil</keyword>
<feature type="coiled-coil region" evidence="1">
    <location>
        <begin position="36"/>
        <end position="63"/>
    </location>
</feature>
<evidence type="ECO:0000256" key="2">
    <source>
        <dbReference type="SAM" id="MobiDB-lite"/>
    </source>
</evidence>
<evidence type="ECO:0000256" key="1">
    <source>
        <dbReference type="SAM" id="Coils"/>
    </source>
</evidence>